<dbReference type="VEuPathDB" id="AmoebaDB:EIN_369410"/>
<dbReference type="Proteomes" id="UP000014680">
    <property type="component" value="Unassembled WGS sequence"/>
</dbReference>
<dbReference type="AlphaFoldDB" id="A0A0A1UFA0"/>
<reference evidence="1 2" key="1">
    <citation type="submission" date="2012-10" db="EMBL/GenBank/DDBJ databases">
        <authorList>
            <person name="Zafar N."/>
            <person name="Inman J."/>
            <person name="Hall N."/>
            <person name="Lorenzi H."/>
            <person name="Caler E."/>
        </authorList>
    </citation>
    <scope>NUCLEOTIDE SEQUENCE [LARGE SCALE GENOMIC DNA]</scope>
    <source>
        <strain evidence="1 2">IP1</strain>
    </source>
</reference>
<evidence type="ECO:0000313" key="1">
    <source>
        <dbReference type="EMBL" id="ELP92619.1"/>
    </source>
</evidence>
<evidence type="ECO:0000313" key="2">
    <source>
        <dbReference type="Proteomes" id="UP000014680"/>
    </source>
</evidence>
<name>A0A0A1UFA0_ENTIV</name>
<dbReference type="EMBL" id="KB206332">
    <property type="protein sequence ID" value="ELP92619.1"/>
    <property type="molecule type" value="Genomic_DNA"/>
</dbReference>
<keyword evidence="2" id="KW-1185">Reference proteome</keyword>
<gene>
    <name evidence="1" type="ORF">EIN_369410</name>
</gene>
<protein>
    <recommendedName>
        <fullName evidence="3">RRM domain-containing protein</fullName>
    </recommendedName>
</protein>
<dbReference type="InterPro" id="IPR035979">
    <property type="entry name" value="RBD_domain_sf"/>
</dbReference>
<accession>A0A0A1UFA0</accession>
<dbReference type="InterPro" id="IPR012677">
    <property type="entry name" value="Nucleotide-bd_a/b_plait_sf"/>
</dbReference>
<evidence type="ECO:0008006" key="3">
    <source>
        <dbReference type="Google" id="ProtNLM"/>
    </source>
</evidence>
<dbReference type="RefSeq" id="XP_004259390.1">
    <property type="nucleotide sequence ID" value="XM_004259342.1"/>
</dbReference>
<sequence length="475" mass="54087">MKHSQQFPLLPDFSESLRQQLEVVTIEDIFPNTTTDTIYQLFANIPVLYSTELSNRRISLTVPKIYTESILNYKSTIKEYTGGVVNVGPIGYSLVVYVPFNSVSKELSEYFSSYGTVTSIKKIGGGNYQLTSTEQIEYSKLMINYSSLSDAERVYADINGKDYFECEFCVRAYRMYIIKDDKTPLFQMKKKNEQIQCLYQGMGSTVNHPQSPKIVSPIPAIPNPTQQFYTPQRYDTQETNPLLSAYSKTPNRQLQTPAFVPKHLKQQQQISPSLQMQNVSVTPTESPNGILKKSYPSFTPFDELKTIRLICTIPPTWGLEETKNAIRDTGVEILKFHKRTVKGFGSCATVVVYQGQEHLLLGRVFNETFFAVETNVPFNSLNFAIDKDIQEQINSLNKVFVTHTPPAFNTMKAAELFSAFGRILHIWVDTKKQIGFITYFSLKTLRRLLASKSRWNVRVTTKTVISCFSSEKPHA</sequence>
<dbReference type="Gene3D" id="3.30.70.330">
    <property type="match status" value="1"/>
</dbReference>
<dbReference type="GeneID" id="14891639"/>
<organism evidence="1 2">
    <name type="scientific">Entamoeba invadens IP1</name>
    <dbReference type="NCBI Taxonomy" id="370355"/>
    <lineage>
        <taxon>Eukaryota</taxon>
        <taxon>Amoebozoa</taxon>
        <taxon>Evosea</taxon>
        <taxon>Archamoebae</taxon>
        <taxon>Mastigamoebida</taxon>
        <taxon>Entamoebidae</taxon>
        <taxon>Entamoeba</taxon>
    </lineage>
</organism>
<dbReference type="SUPFAM" id="SSF54928">
    <property type="entry name" value="RNA-binding domain, RBD"/>
    <property type="match status" value="1"/>
</dbReference>
<dbReference type="GO" id="GO:0003676">
    <property type="term" value="F:nucleic acid binding"/>
    <property type="evidence" value="ECO:0007669"/>
    <property type="project" value="InterPro"/>
</dbReference>
<dbReference type="KEGG" id="eiv:EIN_369410"/>
<proteinExistence type="predicted"/>